<sequence length="333" mass="36437">MLLSYTEALTQVNDSVRNYIDSALNIMQTKALNGKGLDWEAIKVTAYQKAAIAKNTKEAFPALQYAFEQLKDYHGVVANADTFYRYPPPKDFSTALSPGIKEEFLKGNRIVTAVLPENIAYLRVPGMMVIDEAEVHKNANMLRDSLCMLLNEKPRGIIIDLRMNVGGNSAPMQSGIGPLFNASVLGYSVNRDGQISSEIRLKDGVTVDAEGNKTIAITTSCSASSTMPIAVLIGPSTVSSGEILAALLKAQPNVKLFGETTPGFCNATEGFYIMENKGYLLLSVSRIADATKHIYQEMLVEPHVYVKSDDNYVDLTADPTVKLALHWLGFTRE</sequence>
<gene>
    <name evidence="2" type="ORF">GCM10011343_01510</name>
</gene>
<name>A0A916XVP4_9FLAO</name>
<dbReference type="Gene3D" id="3.90.226.10">
    <property type="entry name" value="2-enoyl-CoA Hydratase, Chain A, domain 1"/>
    <property type="match status" value="1"/>
</dbReference>
<keyword evidence="3" id="KW-1185">Reference proteome</keyword>
<feature type="domain" description="Tail specific protease" evidence="1">
    <location>
        <begin position="89"/>
        <end position="307"/>
    </location>
</feature>
<dbReference type="SUPFAM" id="SSF52096">
    <property type="entry name" value="ClpP/crotonase"/>
    <property type="match status" value="1"/>
</dbReference>
<reference evidence="2" key="2">
    <citation type="submission" date="2020-09" db="EMBL/GenBank/DDBJ databases">
        <authorList>
            <person name="Sun Q."/>
            <person name="Zhou Y."/>
        </authorList>
    </citation>
    <scope>NUCLEOTIDE SEQUENCE</scope>
    <source>
        <strain evidence="2">CGMCC 1.12506</strain>
    </source>
</reference>
<dbReference type="Proteomes" id="UP000625735">
    <property type="component" value="Unassembled WGS sequence"/>
</dbReference>
<proteinExistence type="predicted"/>
<dbReference type="InterPro" id="IPR029045">
    <property type="entry name" value="ClpP/crotonase-like_dom_sf"/>
</dbReference>
<dbReference type="PANTHER" id="PTHR11261">
    <property type="entry name" value="INTERPHOTORECEPTOR RETINOID-BINDING PROTEIN"/>
    <property type="match status" value="1"/>
</dbReference>
<organism evidence="2 3">
    <name type="scientific">Flavobacterium orientale</name>
    <dbReference type="NCBI Taxonomy" id="1756020"/>
    <lineage>
        <taxon>Bacteria</taxon>
        <taxon>Pseudomonadati</taxon>
        <taxon>Bacteroidota</taxon>
        <taxon>Flavobacteriia</taxon>
        <taxon>Flavobacteriales</taxon>
        <taxon>Flavobacteriaceae</taxon>
        <taxon>Flavobacterium</taxon>
    </lineage>
</organism>
<dbReference type="GO" id="GO:0008236">
    <property type="term" value="F:serine-type peptidase activity"/>
    <property type="evidence" value="ECO:0007669"/>
    <property type="project" value="InterPro"/>
</dbReference>
<dbReference type="CDD" id="cd06567">
    <property type="entry name" value="Peptidase_S41"/>
    <property type="match status" value="1"/>
</dbReference>
<dbReference type="InterPro" id="IPR005151">
    <property type="entry name" value="Tail-specific_protease"/>
</dbReference>
<evidence type="ECO:0000259" key="1">
    <source>
        <dbReference type="SMART" id="SM00245"/>
    </source>
</evidence>
<dbReference type="SMART" id="SM00245">
    <property type="entry name" value="TSPc"/>
    <property type="match status" value="1"/>
</dbReference>
<protein>
    <recommendedName>
        <fullName evidence="1">Tail specific protease domain-containing protein</fullName>
    </recommendedName>
</protein>
<evidence type="ECO:0000313" key="2">
    <source>
        <dbReference type="EMBL" id="GGD14147.1"/>
    </source>
</evidence>
<dbReference type="EMBL" id="BMFG01000001">
    <property type="protein sequence ID" value="GGD14147.1"/>
    <property type="molecule type" value="Genomic_DNA"/>
</dbReference>
<comment type="caution">
    <text evidence="2">The sequence shown here is derived from an EMBL/GenBank/DDBJ whole genome shotgun (WGS) entry which is preliminary data.</text>
</comment>
<evidence type="ECO:0000313" key="3">
    <source>
        <dbReference type="Proteomes" id="UP000625735"/>
    </source>
</evidence>
<accession>A0A916XVP4</accession>
<dbReference type="PANTHER" id="PTHR11261:SF3">
    <property type="entry name" value="RETINOL-BINDING PROTEIN 3"/>
    <property type="match status" value="1"/>
</dbReference>
<dbReference type="GO" id="GO:0006508">
    <property type="term" value="P:proteolysis"/>
    <property type="evidence" value="ECO:0007669"/>
    <property type="project" value="InterPro"/>
</dbReference>
<dbReference type="Pfam" id="PF03572">
    <property type="entry name" value="Peptidase_S41"/>
    <property type="match status" value="1"/>
</dbReference>
<reference evidence="2" key="1">
    <citation type="journal article" date="2014" name="Int. J. Syst. Evol. Microbiol.">
        <title>Complete genome sequence of Corynebacterium casei LMG S-19264T (=DSM 44701T), isolated from a smear-ripened cheese.</title>
        <authorList>
            <consortium name="US DOE Joint Genome Institute (JGI-PGF)"/>
            <person name="Walter F."/>
            <person name="Albersmeier A."/>
            <person name="Kalinowski J."/>
            <person name="Ruckert C."/>
        </authorList>
    </citation>
    <scope>NUCLEOTIDE SEQUENCE</scope>
    <source>
        <strain evidence="2">CGMCC 1.12506</strain>
    </source>
</reference>
<dbReference type="AlphaFoldDB" id="A0A916XVP4"/>